<reference evidence="1" key="1">
    <citation type="journal article" date="2021" name="Proc. Natl. Acad. Sci. U.S.A.">
        <title>A Catalog of Tens of Thousands of Viruses from Human Metagenomes Reveals Hidden Associations with Chronic Diseases.</title>
        <authorList>
            <person name="Tisza M.J."/>
            <person name="Buck C.B."/>
        </authorList>
    </citation>
    <scope>NUCLEOTIDE SEQUENCE</scope>
    <source>
        <strain evidence="1">CtiMP24</strain>
    </source>
</reference>
<accession>A0A8S5NZ16</accession>
<organism evidence="1">
    <name type="scientific">Siphoviridae sp. ctiMP24</name>
    <dbReference type="NCBI Taxonomy" id="2825621"/>
    <lineage>
        <taxon>Viruses</taxon>
        <taxon>Duplodnaviria</taxon>
        <taxon>Heunggongvirae</taxon>
        <taxon>Uroviricota</taxon>
        <taxon>Caudoviricetes</taxon>
    </lineage>
</organism>
<dbReference type="EMBL" id="BK015297">
    <property type="protein sequence ID" value="DAE00046.1"/>
    <property type="molecule type" value="Genomic_DNA"/>
</dbReference>
<evidence type="ECO:0000313" key="1">
    <source>
        <dbReference type="EMBL" id="DAE00046.1"/>
    </source>
</evidence>
<protein>
    <submittedName>
        <fullName evidence="1">Uncharacterized protein</fullName>
    </submittedName>
</protein>
<proteinExistence type="predicted"/>
<sequence>MTPKEYWKRICDTIDAGDTGKEAAEIIKDYVGFAIGEIEKVCNGNVSNKTVWMWVYALRKVSDILDSKTSERYKALMKIFDKCVKFDVMIATLPDLEGMDNAET</sequence>
<name>A0A8S5NZ16_9CAUD</name>